<dbReference type="AlphaFoldDB" id="A0A8K0T1U2"/>
<feature type="domain" description="Subtelomeric hrmA-associated cluster protein AFUB-079030/YDR124W-like helical bundle" evidence="2">
    <location>
        <begin position="202"/>
        <end position="348"/>
    </location>
</feature>
<feature type="compositionally biased region" description="Polar residues" evidence="1">
    <location>
        <begin position="532"/>
        <end position="550"/>
    </location>
</feature>
<gene>
    <name evidence="3" type="ORF">B0I35DRAFT_133440</name>
</gene>
<evidence type="ECO:0000256" key="1">
    <source>
        <dbReference type="SAM" id="MobiDB-lite"/>
    </source>
</evidence>
<accession>A0A8K0T1U2</accession>
<dbReference type="PANTHER" id="PTHR36102">
    <property type="entry name" value="CHROMOSOME 10, WHOLE GENOME SHOTGUN SEQUENCE"/>
    <property type="match status" value="1"/>
</dbReference>
<proteinExistence type="predicted"/>
<dbReference type="InterPro" id="IPR021264">
    <property type="entry name" value="AFUB_079030/YDR124W-like"/>
</dbReference>
<comment type="caution">
    <text evidence="3">The sequence shown here is derived from an EMBL/GenBank/DDBJ whole genome shotgun (WGS) entry which is preliminary data.</text>
</comment>
<dbReference type="OrthoDB" id="5338458at2759"/>
<feature type="compositionally biased region" description="Low complexity" evidence="1">
    <location>
        <begin position="488"/>
        <end position="512"/>
    </location>
</feature>
<feature type="compositionally biased region" description="Polar residues" evidence="1">
    <location>
        <begin position="1"/>
        <end position="16"/>
    </location>
</feature>
<dbReference type="EMBL" id="JAGPNK010000002">
    <property type="protein sequence ID" value="KAH7326383.1"/>
    <property type="molecule type" value="Genomic_DNA"/>
</dbReference>
<dbReference type="PANTHER" id="PTHR36102:SF1">
    <property type="entry name" value="YDR124W-LIKE HELICAL BUNDLE DOMAIN-CONTAINING PROTEIN"/>
    <property type="match status" value="1"/>
</dbReference>
<sequence>MVQQLVTSDSIRSYRSNGERYTGSNLRSPPVHEGKVLSAPRASTVAPDYPSVDRGDHAANPEAYNARRGPTMEIAEALRVYCNIKADRYFVAVFSEDNEPKTYLSPPGLVHQNRITEFFDPAKFKHAMRHLQNSPQEVLRAPSRMSDEERNPSQVRGRRRHEPSYLDEDRDARTHKKRRACNSSPTDPDPAMAFSSQRGVAISDSAACRQFYEQRFKNIQQNACKLIAKQWVKAIEPRKQTKYPYKEMDKSAPPWWPLNSKHPVRHKEPDHIHRLERVHLLCHILELVIEKNAIDSSPDSQAQYLTVPMTVRKLEEIADEALRSDNFWDKGQNRHKEGFLRELFKVAHRQERYRRGEIDSSTLVNVRTEDSLYQEAAALDAERLNVKLEKDQQSWRPSQMPVSPQSADDKYGSRPGSLPAARPYDPPMRNPAYTRGHVTGQQHRPYHDGPPLPHAQGPGGVPLEIVTRPDEPERRPPIYTAYPPPTGHSYSHSWQHPSSSASTSPVYTYTTTQIHAPPTPTPTGYTSPPVSVMSNHTGYATGSYDATSPRTAYPDSPAPVMRTSDASHSRASAQSDYP</sequence>
<feature type="compositionally biased region" description="Basic and acidic residues" evidence="1">
    <location>
        <begin position="467"/>
        <end position="476"/>
    </location>
</feature>
<keyword evidence="4" id="KW-1185">Reference proteome</keyword>
<dbReference type="Proteomes" id="UP000813444">
    <property type="component" value="Unassembled WGS sequence"/>
</dbReference>
<protein>
    <recommendedName>
        <fullName evidence="2">Subtelomeric hrmA-associated cluster protein AFUB-079030/YDR124W-like helical bundle domain-containing protein</fullName>
    </recommendedName>
</protein>
<evidence type="ECO:0000259" key="2">
    <source>
        <dbReference type="Pfam" id="PF11001"/>
    </source>
</evidence>
<organism evidence="3 4">
    <name type="scientific">Stachybotrys elegans</name>
    <dbReference type="NCBI Taxonomy" id="80388"/>
    <lineage>
        <taxon>Eukaryota</taxon>
        <taxon>Fungi</taxon>
        <taxon>Dikarya</taxon>
        <taxon>Ascomycota</taxon>
        <taxon>Pezizomycotina</taxon>
        <taxon>Sordariomycetes</taxon>
        <taxon>Hypocreomycetidae</taxon>
        <taxon>Hypocreales</taxon>
        <taxon>Stachybotryaceae</taxon>
        <taxon>Stachybotrys</taxon>
    </lineage>
</organism>
<feature type="region of interest" description="Disordered" evidence="1">
    <location>
        <begin position="389"/>
        <end position="578"/>
    </location>
</feature>
<name>A0A8K0T1U2_9HYPO</name>
<dbReference type="InterPro" id="IPR047092">
    <property type="entry name" value="AFUB_07903/YDR124W-like_hel"/>
</dbReference>
<feature type="compositionally biased region" description="Polar residues" evidence="1">
    <location>
        <begin position="564"/>
        <end position="578"/>
    </location>
</feature>
<evidence type="ECO:0000313" key="3">
    <source>
        <dbReference type="EMBL" id="KAH7326383.1"/>
    </source>
</evidence>
<evidence type="ECO:0000313" key="4">
    <source>
        <dbReference type="Proteomes" id="UP000813444"/>
    </source>
</evidence>
<feature type="region of interest" description="Disordered" evidence="1">
    <location>
        <begin position="133"/>
        <end position="193"/>
    </location>
</feature>
<reference evidence="3" key="1">
    <citation type="journal article" date="2021" name="Nat. Commun.">
        <title>Genetic determinants of endophytism in the Arabidopsis root mycobiome.</title>
        <authorList>
            <person name="Mesny F."/>
            <person name="Miyauchi S."/>
            <person name="Thiergart T."/>
            <person name="Pickel B."/>
            <person name="Atanasova L."/>
            <person name="Karlsson M."/>
            <person name="Huettel B."/>
            <person name="Barry K.W."/>
            <person name="Haridas S."/>
            <person name="Chen C."/>
            <person name="Bauer D."/>
            <person name="Andreopoulos W."/>
            <person name="Pangilinan J."/>
            <person name="LaButti K."/>
            <person name="Riley R."/>
            <person name="Lipzen A."/>
            <person name="Clum A."/>
            <person name="Drula E."/>
            <person name="Henrissat B."/>
            <person name="Kohler A."/>
            <person name="Grigoriev I.V."/>
            <person name="Martin F.M."/>
            <person name="Hacquard S."/>
        </authorList>
    </citation>
    <scope>NUCLEOTIDE SEQUENCE</scope>
    <source>
        <strain evidence="3">MPI-CAGE-CH-0235</strain>
    </source>
</reference>
<dbReference type="Pfam" id="PF11001">
    <property type="entry name" value="AFUB_07903_YDR124W_hel"/>
    <property type="match status" value="1"/>
</dbReference>
<feature type="region of interest" description="Disordered" evidence="1">
    <location>
        <begin position="1"/>
        <end position="63"/>
    </location>
</feature>
<feature type="compositionally biased region" description="Polar residues" evidence="1">
    <location>
        <begin position="394"/>
        <end position="406"/>
    </location>
</feature>